<comment type="caution">
    <text evidence="2">The sequence shown here is derived from an EMBL/GenBank/DDBJ whole genome shotgun (WGS) entry which is preliminary data.</text>
</comment>
<protein>
    <submittedName>
        <fullName evidence="2">Uncharacterized protein</fullName>
    </submittedName>
</protein>
<dbReference type="RefSeq" id="WP_311601356.1">
    <property type="nucleotide sequence ID" value="NZ_JAVREM010000035.1"/>
</dbReference>
<dbReference type="Proteomes" id="UP001183420">
    <property type="component" value="Unassembled WGS sequence"/>
</dbReference>
<sequence>MSSDLRELIALCPPPSDPARPKGPDGPAVEPAVPDSHRTLVHTYGVGCFDEFLWIYGVGAENPHLDIGAATDAMRAILREKGISGIREMLGAHGLGPDDLVQWGGTDNGDALLWVPVGDPEAWPTLVIEAGQLDFALVERSSTGLVLDLLTGARRLRIFPEDFPSGEPEFSTNPYA</sequence>
<proteinExistence type="predicted"/>
<keyword evidence="3" id="KW-1185">Reference proteome</keyword>
<accession>A0ABU2LUB9</accession>
<organism evidence="2 3">
    <name type="scientific">Streptomyces millisiae</name>
    <dbReference type="NCBI Taxonomy" id="3075542"/>
    <lineage>
        <taxon>Bacteria</taxon>
        <taxon>Bacillati</taxon>
        <taxon>Actinomycetota</taxon>
        <taxon>Actinomycetes</taxon>
        <taxon>Kitasatosporales</taxon>
        <taxon>Streptomycetaceae</taxon>
        <taxon>Streptomyces</taxon>
    </lineage>
</organism>
<evidence type="ECO:0000313" key="3">
    <source>
        <dbReference type="Proteomes" id="UP001183420"/>
    </source>
</evidence>
<gene>
    <name evidence="2" type="ORF">RNC47_22710</name>
</gene>
<name>A0ABU2LUB9_9ACTN</name>
<evidence type="ECO:0000313" key="2">
    <source>
        <dbReference type="EMBL" id="MDT0321151.1"/>
    </source>
</evidence>
<reference evidence="3" key="1">
    <citation type="submission" date="2023-07" db="EMBL/GenBank/DDBJ databases">
        <title>30 novel species of actinomycetes from the DSMZ collection.</title>
        <authorList>
            <person name="Nouioui I."/>
        </authorList>
    </citation>
    <scope>NUCLEOTIDE SEQUENCE [LARGE SCALE GENOMIC DNA]</scope>
    <source>
        <strain evidence="3">DSM 44918</strain>
    </source>
</reference>
<feature type="region of interest" description="Disordered" evidence="1">
    <location>
        <begin position="12"/>
        <end position="33"/>
    </location>
</feature>
<dbReference type="EMBL" id="JAVREM010000035">
    <property type="protein sequence ID" value="MDT0321151.1"/>
    <property type="molecule type" value="Genomic_DNA"/>
</dbReference>
<evidence type="ECO:0000256" key="1">
    <source>
        <dbReference type="SAM" id="MobiDB-lite"/>
    </source>
</evidence>